<reference evidence="1" key="1">
    <citation type="submission" date="2024-03" db="EMBL/GenBank/DDBJ databases">
        <title>Novel Streptomyces species of biotechnological and ecological value are a feature of Machair soil.</title>
        <authorList>
            <person name="Prole J.R."/>
            <person name="Goodfellow M."/>
            <person name="Allenby N."/>
            <person name="Ward A.C."/>
        </authorList>
    </citation>
    <scope>NUCLEOTIDE SEQUENCE</scope>
    <source>
        <strain evidence="1">MS2.AVA.5</strain>
    </source>
</reference>
<evidence type="ECO:0000313" key="2">
    <source>
        <dbReference type="Proteomes" id="UP001377168"/>
    </source>
</evidence>
<keyword evidence="2" id="KW-1185">Reference proteome</keyword>
<name>A0ACC6PKU3_9ACTN</name>
<comment type="caution">
    <text evidence="1">The sequence shown here is derived from an EMBL/GenBank/DDBJ whole genome shotgun (WGS) entry which is preliminary data.</text>
</comment>
<protein>
    <submittedName>
        <fullName evidence="1">Uncharacterized protein</fullName>
    </submittedName>
</protein>
<dbReference type="EMBL" id="JBBKAJ010000002">
    <property type="protein sequence ID" value="MEJ8632012.1"/>
    <property type="molecule type" value="Genomic_DNA"/>
</dbReference>
<organism evidence="1 2">
    <name type="scientific">Streptomyces achmelvichensis</name>
    <dbReference type="NCBI Taxonomy" id="3134111"/>
    <lineage>
        <taxon>Bacteria</taxon>
        <taxon>Bacillati</taxon>
        <taxon>Actinomycetota</taxon>
        <taxon>Actinomycetes</taxon>
        <taxon>Kitasatosporales</taxon>
        <taxon>Streptomycetaceae</taxon>
        <taxon>Streptomyces</taxon>
    </lineage>
</organism>
<gene>
    <name evidence="1" type="ORF">WKI67_00650</name>
</gene>
<dbReference type="Proteomes" id="UP001377168">
    <property type="component" value="Unassembled WGS sequence"/>
</dbReference>
<sequence length="51" mass="5359">MTCAVTELAAATGLSSAAVENGLYVTEAHGWIRETGSEEYRLTVPGEDIGM</sequence>
<accession>A0ACC6PKU3</accession>
<evidence type="ECO:0000313" key="1">
    <source>
        <dbReference type="EMBL" id="MEJ8632012.1"/>
    </source>
</evidence>
<proteinExistence type="predicted"/>